<proteinExistence type="predicted"/>
<dbReference type="EMBL" id="BGPR01004403">
    <property type="protein sequence ID" value="GBM99272.1"/>
    <property type="molecule type" value="Genomic_DNA"/>
</dbReference>
<evidence type="ECO:0000313" key="1">
    <source>
        <dbReference type="EMBL" id="GBM99272.1"/>
    </source>
</evidence>
<reference evidence="1 2" key="1">
    <citation type="journal article" date="2019" name="Sci. Rep.">
        <title>Orb-weaving spider Araneus ventricosus genome elucidates the spidroin gene catalogue.</title>
        <authorList>
            <person name="Kono N."/>
            <person name="Nakamura H."/>
            <person name="Ohtoshi R."/>
            <person name="Moran D.A.P."/>
            <person name="Shinohara A."/>
            <person name="Yoshida Y."/>
            <person name="Fujiwara M."/>
            <person name="Mori M."/>
            <person name="Tomita M."/>
            <person name="Arakawa K."/>
        </authorList>
    </citation>
    <scope>NUCLEOTIDE SEQUENCE [LARGE SCALE GENOMIC DNA]</scope>
</reference>
<evidence type="ECO:0000313" key="2">
    <source>
        <dbReference type="Proteomes" id="UP000499080"/>
    </source>
</evidence>
<accession>A0A4Y2KD33</accession>
<sequence length="90" mass="10319">MPSIRMTTLRHILHDSRNNVDKDITSFHGIPGHQILSQYSLFGTYWEVNLIVATFMQNLPQRGIDNLIDSMLHRVSAFLATRGGFATYRN</sequence>
<keyword evidence="2" id="KW-1185">Reference proteome</keyword>
<protein>
    <submittedName>
        <fullName evidence="1">Uncharacterized protein</fullName>
    </submittedName>
</protein>
<name>A0A4Y2KD33_ARAVE</name>
<organism evidence="1 2">
    <name type="scientific">Araneus ventricosus</name>
    <name type="common">Orbweaver spider</name>
    <name type="synonym">Epeira ventricosa</name>
    <dbReference type="NCBI Taxonomy" id="182803"/>
    <lineage>
        <taxon>Eukaryota</taxon>
        <taxon>Metazoa</taxon>
        <taxon>Ecdysozoa</taxon>
        <taxon>Arthropoda</taxon>
        <taxon>Chelicerata</taxon>
        <taxon>Arachnida</taxon>
        <taxon>Araneae</taxon>
        <taxon>Araneomorphae</taxon>
        <taxon>Entelegynae</taxon>
        <taxon>Araneoidea</taxon>
        <taxon>Araneidae</taxon>
        <taxon>Araneus</taxon>
    </lineage>
</organism>
<dbReference type="AlphaFoldDB" id="A0A4Y2KD33"/>
<comment type="caution">
    <text evidence="1">The sequence shown here is derived from an EMBL/GenBank/DDBJ whole genome shotgun (WGS) entry which is preliminary data.</text>
</comment>
<dbReference type="Proteomes" id="UP000499080">
    <property type="component" value="Unassembled WGS sequence"/>
</dbReference>
<gene>
    <name evidence="1" type="ORF">AVEN_80604_1</name>
</gene>